<dbReference type="GO" id="GO:0045429">
    <property type="term" value="P:positive regulation of nitric oxide biosynthetic process"/>
    <property type="evidence" value="ECO:0007669"/>
    <property type="project" value="TreeGrafter"/>
</dbReference>
<dbReference type="InterPro" id="IPR033199">
    <property type="entry name" value="DDAH-like"/>
</dbReference>
<evidence type="ECO:0000313" key="5">
    <source>
        <dbReference type="Proteomes" id="UP000469215"/>
    </source>
</evidence>
<evidence type="ECO:0000256" key="3">
    <source>
        <dbReference type="PIRSR" id="PIRSR633199-1"/>
    </source>
</evidence>
<dbReference type="Proteomes" id="UP000469215">
    <property type="component" value="Unassembled WGS sequence"/>
</dbReference>
<dbReference type="GO" id="GO:0016597">
    <property type="term" value="F:amino acid binding"/>
    <property type="evidence" value="ECO:0007669"/>
    <property type="project" value="TreeGrafter"/>
</dbReference>
<sequence length="258" mass="27674">MENTHPQPPYLLVRRPAASLADGIVTFREREPVDLAAARRQWEAYVEAFRSRGWGIVEVPVADDLPDSVFVEDTVVMFGERAVLTNPKQPTRNPETGSVAQVLEELGIPYDRIAAPGTLDGGDVLKVGSTVYVGLSGTTNAEGIAQLAGFVEPHGYRVVTVPLTKALHLKSAVTALPDGTVIGYAPVVDDPDAFESFLPVPEESGAHVVLSGDTLIMAADAPESAALLRERGWDVVEVDVGEYEKLEGCVTCLSVRVR</sequence>
<dbReference type="GO" id="GO:0016403">
    <property type="term" value="F:dimethylargininase activity"/>
    <property type="evidence" value="ECO:0007669"/>
    <property type="project" value="TreeGrafter"/>
</dbReference>
<dbReference type="Pfam" id="PF02274">
    <property type="entry name" value="ADI"/>
    <property type="match status" value="1"/>
</dbReference>
<keyword evidence="5" id="KW-1185">Reference proteome</keyword>
<dbReference type="FunFam" id="3.75.10.10:FF:000004">
    <property type="entry name" value="N(G),N(G)-dimethylarginine dimethylaminohydrolase 1"/>
    <property type="match status" value="1"/>
</dbReference>
<dbReference type="GO" id="GO:0006525">
    <property type="term" value="P:arginine metabolic process"/>
    <property type="evidence" value="ECO:0007669"/>
    <property type="project" value="TreeGrafter"/>
</dbReference>
<dbReference type="RefSeq" id="WP_160952250.1">
    <property type="nucleotide sequence ID" value="NZ_WWEQ01000005.1"/>
</dbReference>
<dbReference type="AlphaFoldDB" id="A0A6N9H469"/>
<dbReference type="EMBL" id="WWEQ01000005">
    <property type="protein sequence ID" value="MYM18810.1"/>
    <property type="molecule type" value="Genomic_DNA"/>
</dbReference>
<organism evidence="4 5">
    <name type="scientific">Brevibacterium rongguiense</name>
    <dbReference type="NCBI Taxonomy" id="2695267"/>
    <lineage>
        <taxon>Bacteria</taxon>
        <taxon>Bacillati</taxon>
        <taxon>Actinomycetota</taxon>
        <taxon>Actinomycetes</taxon>
        <taxon>Micrococcales</taxon>
        <taxon>Brevibacteriaceae</taxon>
        <taxon>Brevibacterium</taxon>
    </lineage>
</organism>
<feature type="active site" description="Nucleophile" evidence="3">
    <location>
        <position position="252"/>
    </location>
</feature>
<evidence type="ECO:0000256" key="2">
    <source>
        <dbReference type="ARBA" id="ARBA00022801"/>
    </source>
</evidence>
<dbReference type="Gene3D" id="3.75.10.10">
    <property type="entry name" value="L-arginine/glycine Amidinotransferase, Chain A"/>
    <property type="match status" value="1"/>
</dbReference>
<dbReference type="NCBIfam" id="NF045660">
    <property type="entry name" value="DiMthArgaseDdahStm"/>
    <property type="match status" value="1"/>
</dbReference>
<protein>
    <submittedName>
        <fullName evidence="4">N(G),N(G)-dimethylarginine dimethylaminohydrolase</fullName>
    </submittedName>
</protein>
<keyword evidence="2 4" id="KW-0378">Hydrolase</keyword>
<dbReference type="SUPFAM" id="SSF55909">
    <property type="entry name" value="Pentein"/>
    <property type="match status" value="1"/>
</dbReference>
<name>A0A6N9H469_9MICO</name>
<accession>A0A6N9H469</accession>
<comment type="caution">
    <text evidence="4">The sequence shown here is derived from an EMBL/GenBank/DDBJ whole genome shotgun (WGS) entry which is preliminary data.</text>
</comment>
<feature type="active site" description="Proton donor" evidence="3">
    <location>
        <position position="168"/>
    </location>
</feature>
<dbReference type="PANTHER" id="PTHR12737">
    <property type="entry name" value="DIMETHYLARGININE DIMETHYLAMINOHYDROLASE"/>
    <property type="match status" value="1"/>
</dbReference>
<gene>
    <name evidence="4" type="ORF">GSY69_02140</name>
</gene>
<evidence type="ECO:0000256" key="1">
    <source>
        <dbReference type="ARBA" id="ARBA00008532"/>
    </source>
</evidence>
<evidence type="ECO:0000313" key="4">
    <source>
        <dbReference type="EMBL" id="MYM18810.1"/>
    </source>
</evidence>
<dbReference type="GO" id="GO:0000052">
    <property type="term" value="P:citrulline metabolic process"/>
    <property type="evidence" value="ECO:0007669"/>
    <property type="project" value="TreeGrafter"/>
</dbReference>
<proteinExistence type="inferred from homology"/>
<comment type="similarity">
    <text evidence="1">Belongs to the DDAH family.</text>
</comment>
<reference evidence="4 5" key="1">
    <citation type="submission" date="2020-01" db="EMBL/GenBank/DDBJ databases">
        <authorList>
            <person name="Deng T."/>
        </authorList>
    </citation>
    <scope>NUCLEOTIDE SEQUENCE [LARGE SCALE GENOMIC DNA]</scope>
    <source>
        <strain evidence="4 5">5221</strain>
    </source>
</reference>
<dbReference type="PANTHER" id="PTHR12737:SF9">
    <property type="entry name" value="DIMETHYLARGININASE"/>
    <property type="match status" value="1"/>
</dbReference>